<keyword evidence="7" id="KW-0444">Lipid biosynthesis</keyword>
<comment type="caution">
    <text evidence="18">The sequence shown here is derived from an EMBL/GenBank/DDBJ whole genome shotgun (WGS) entry which is preliminary data.</text>
</comment>
<evidence type="ECO:0000256" key="4">
    <source>
        <dbReference type="ARBA" id="ARBA00010441"/>
    </source>
</evidence>
<feature type="transmembrane region" description="Helical" evidence="17">
    <location>
        <begin position="155"/>
        <end position="174"/>
    </location>
</feature>
<evidence type="ECO:0000256" key="16">
    <source>
        <dbReference type="RuleBase" id="RU003750"/>
    </source>
</evidence>
<evidence type="ECO:0000256" key="5">
    <source>
        <dbReference type="ARBA" id="ARBA00013174"/>
    </source>
</evidence>
<keyword evidence="8 16" id="KW-0808">Transferase</keyword>
<evidence type="ECO:0000256" key="14">
    <source>
        <dbReference type="ARBA" id="ARBA00023264"/>
    </source>
</evidence>
<evidence type="ECO:0000313" key="18">
    <source>
        <dbReference type="EMBL" id="MDV0445291.1"/>
    </source>
</evidence>
<dbReference type="PROSITE" id="PS00379">
    <property type="entry name" value="CDP_ALCOHOL_P_TRANSF"/>
    <property type="match status" value="1"/>
</dbReference>
<keyword evidence="9 17" id="KW-0812">Transmembrane</keyword>
<dbReference type="Pfam" id="PF01066">
    <property type="entry name" value="CDP-OH_P_transf"/>
    <property type="match status" value="1"/>
</dbReference>
<sequence length="234" mass="25361">MNMLHLLKAPDFVSMINLIFGMAAIFFAFSGAFGAAAACLLIAAAADGVDGYVARKTSGGPLGEHIDSLVDVVSFGVAPAVIVYCMSENIISVVFVCFYLICGILRLARYNAMPHKKEEYAGIPITGAAVALSMFVLILFNLEKTNFSIPYDIEIMFVFMFVLSLLMISTIPYSKVMKKETFAVLIILFVGTIASLFVSNALIVIFPAILGFLMLIYLISPLIGLISKKKSVQL</sequence>
<comment type="similarity">
    <text evidence="4 16">Belongs to the CDP-alcohol phosphatidyltransferase class-I family.</text>
</comment>
<feature type="transmembrane region" description="Helical" evidence="17">
    <location>
        <begin position="204"/>
        <end position="226"/>
    </location>
</feature>
<keyword evidence="14" id="KW-1208">Phospholipid metabolism</keyword>
<evidence type="ECO:0000256" key="3">
    <source>
        <dbReference type="ARBA" id="ARBA00004308"/>
    </source>
</evidence>
<evidence type="ECO:0000256" key="8">
    <source>
        <dbReference type="ARBA" id="ARBA00022679"/>
    </source>
</evidence>
<keyword evidence="10 17" id="KW-1133">Transmembrane helix</keyword>
<dbReference type="EC" id="2.7.8.8" evidence="5"/>
<evidence type="ECO:0000256" key="11">
    <source>
        <dbReference type="ARBA" id="ARBA00023098"/>
    </source>
</evidence>
<keyword evidence="11" id="KW-0443">Lipid metabolism</keyword>
<comment type="subcellular location">
    <subcellularLocation>
        <location evidence="3">Endomembrane system</location>
    </subcellularLocation>
    <subcellularLocation>
        <location evidence="2">Membrane</location>
        <topology evidence="2">Multi-pass membrane protein</topology>
    </subcellularLocation>
</comment>
<evidence type="ECO:0000256" key="15">
    <source>
        <dbReference type="ARBA" id="ARBA00032361"/>
    </source>
</evidence>
<evidence type="ECO:0000256" key="13">
    <source>
        <dbReference type="ARBA" id="ARBA00023209"/>
    </source>
</evidence>
<dbReference type="InterPro" id="IPR000462">
    <property type="entry name" value="CDP-OH_P_trans"/>
</dbReference>
<protein>
    <recommendedName>
        <fullName evidence="6">CDP-diacylglycerol--serine O-phosphatidyltransferase</fullName>
        <ecNumber evidence="5">2.7.8.8</ecNumber>
    </recommendedName>
    <alternativeName>
        <fullName evidence="15">Phosphatidylserine synthase</fullName>
    </alternativeName>
</protein>
<evidence type="ECO:0000256" key="7">
    <source>
        <dbReference type="ARBA" id="ARBA00022516"/>
    </source>
</evidence>
<evidence type="ECO:0000256" key="2">
    <source>
        <dbReference type="ARBA" id="ARBA00004141"/>
    </source>
</evidence>
<dbReference type="NCBIfam" id="TIGR00473">
    <property type="entry name" value="pssA"/>
    <property type="match status" value="1"/>
</dbReference>
<evidence type="ECO:0000256" key="10">
    <source>
        <dbReference type="ARBA" id="ARBA00022989"/>
    </source>
</evidence>
<dbReference type="InterPro" id="IPR048254">
    <property type="entry name" value="CDP_ALCOHOL_P_TRANSF_CS"/>
</dbReference>
<comment type="catalytic activity">
    <reaction evidence="1">
        <text>a CDP-1,2-diacyl-sn-glycerol + L-serine = a 1,2-diacyl-sn-glycero-3-phospho-L-serine + CMP + H(+)</text>
        <dbReference type="Rhea" id="RHEA:16913"/>
        <dbReference type="ChEBI" id="CHEBI:15378"/>
        <dbReference type="ChEBI" id="CHEBI:33384"/>
        <dbReference type="ChEBI" id="CHEBI:57262"/>
        <dbReference type="ChEBI" id="CHEBI:58332"/>
        <dbReference type="ChEBI" id="CHEBI:60377"/>
        <dbReference type="EC" id="2.7.8.8"/>
    </reaction>
</comment>
<dbReference type="EMBL" id="JAWDKC010000015">
    <property type="protein sequence ID" value="MDV0445291.1"/>
    <property type="molecule type" value="Genomic_DNA"/>
</dbReference>
<dbReference type="InterPro" id="IPR004533">
    <property type="entry name" value="CDP-diaglyc--ser_O-PTrfase"/>
</dbReference>
<reference evidence="18 19" key="1">
    <citation type="submission" date="2023-06" db="EMBL/GenBank/DDBJ databases">
        <title>Genome sequence of Methanimicrococcus sp. At1.</title>
        <authorList>
            <person name="Protasov E."/>
            <person name="Platt K."/>
            <person name="Poehlein A."/>
            <person name="Daniel R."/>
            <person name="Brune A."/>
        </authorList>
    </citation>
    <scope>NUCLEOTIDE SEQUENCE [LARGE SCALE GENOMIC DNA]</scope>
    <source>
        <strain evidence="18 19">At1</strain>
    </source>
</reference>
<evidence type="ECO:0000256" key="6">
    <source>
        <dbReference type="ARBA" id="ARBA00017171"/>
    </source>
</evidence>
<dbReference type="Proteomes" id="UP001272052">
    <property type="component" value="Unassembled WGS sequence"/>
</dbReference>
<keyword evidence="13" id="KW-0594">Phospholipid biosynthesis</keyword>
<evidence type="ECO:0000256" key="9">
    <source>
        <dbReference type="ARBA" id="ARBA00022692"/>
    </source>
</evidence>
<feature type="transmembrane region" description="Helical" evidence="17">
    <location>
        <begin position="120"/>
        <end position="140"/>
    </location>
</feature>
<keyword evidence="12 17" id="KW-0472">Membrane</keyword>
<feature type="transmembrane region" description="Helical" evidence="17">
    <location>
        <begin position="12"/>
        <end position="45"/>
    </location>
</feature>
<name>A0ABU3VPG9_9EURY</name>
<organism evidence="18 19">
    <name type="scientific">Methanimicrococcus hacksteinii</name>
    <dbReference type="NCBI Taxonomy" id="3028293"/>
    <lineage>
        <taxon>Archaea</taxon>
        <taxon>Methanobacteriati</taxon>
        <taxon>Methanobacteriota</taxon>
        <taxon>Stenosarchaea group</taxon>
        <taxon>Methanomicrobia</taxon>
        <taxon>Methanosarcinales</taxon>
        <taxon>Methanosarcinaceae</taxon>
        <taxon>Methanimicrococcus</taxon>
    </lineage>
</organism>
<gene>
    <name evidence="18" type="ORF">MmiAt1_08590</name>
</gene>
<evidence type="ECO:0000256" key="1">
    <source>
        <dbReference type="ARBA" id="ARBA00000287"/>
    </source>
</evidence>
<accession>A0ABU3VPG9</accession>
<keyword evidence="19" id="KW-1185">Reference proteome</keyword>
<dbReference type="InterPro" id="IPR043130">
    <property type="entry name" value="CDP-OH_PTrfase_TM_dom"/>
</dbReference>
<evidence type="ECO:0000256" key="12">
    <source>
        <dbReference type="ARBA" id="ARBA00023136"/>
    </source>
</evidence>
<evidence type="ECO:0000256" key="17">
    <source>
        <dbReference type="SAM" id="Phobius"/>
    </source>
</evidence>
<proteinExistence type="inferred from homology"/>
<feature type="transmembrane region" description="Helical" evidence="17">
    <location>
        <begin position="181"/>
        <end position="198"/>
    </location>
</feature>
<evidence type="ECO:0000313" key="19">
    <source>
        <dbReference type="Proteomes" id="UP001272052"/>
    </source>
</evidence>
<dbReference type="Gene3D" id="1.20.120.1760">
    <property type="match status" value="1"/>
</dbReference>